<keyword evidence="6" id="KW-1185">Reference proteome</keyword>
<dbReference type="Proteomes" id="UP000278437">
    <property type="component" value="Chromosome"/>
</dbReference>
<accession>A0ABM7DC59</accession>
<feature type="transmembrane region" description="Helical" evidence="3">
    <location>
        <begin position="7"/>
        <end position="29"/>
    </location>
</feature>
<protein>
    <recommendedName>
        <fullName evidence="1">diguanylate cyclase</fullName>
        <ecNumber evidence="1">2.7.7.65</ecNumber>
    </recommendedName>
</protein>
<keyword evidence="3" id="KW-0472">Membrane</keyword>
<dbReference type="Pfam" id="PF00990">
    <property type="entry name" value="GGDEF"/>
    <property type="match status" value="1"/>
</dbReference>
<reference evidence="6" key="1">
    <citation type="submission" date="2017-03" db="EMBL/GenBank/DDBJ databases">
        <title>Full genome sequence of a non-lethal Shewanella isolate that potentiates virulence of Vibio parahaemolyticus causing acute hepatopancreatic necrosis disease (AHPND) in shrimp.</title>
        <authorList>
            <person name="Prachumwat A."/>
            <person name="Sritunyalucksana K."/>
        </authorList>
    </citation>
    <scope>NUCLEOTIDE SEQUENCE [LARGE SCALE GENOMIC DNA]</scope>
    <source>
        <strain evidence="6">TH2012</strain>
    </source>
</reference>
<dbReference type="SMART" id="SM00267">
    <property type="entry name" value="GGDEF"/>
    <property type="match status" value="1"/>
</dbReference>
<feature type="domain" description="GGDEF" evidence="4">
    <location>
        <begin position="154"/>
        <end position="285"/>
    </location>
</feature>
<dbReference type="PANTHER" id="PTHR45138:SF9">
    <property type="entry name" value="DIGUANYLATE CYCLASE DGCM-RELATED"/>
    <property type="match status" value="1"/>
</dbReference>
<evidence type="ECO:0000259" key="4">
    <source>
        <dbReference type="PROSITE" id="PS50887"/>
    </source>
</evidence>
<dbReference type="InterPro" id="IPR050469">
    <property type="entry name" value="Diguanylate_Cyclase"/>
</dbReference>
<keyword evidence="3" id="KW-0812">Transmembrane</keyword>
<dbReference type="InterPro" id="IPR029787">
    <property type="entry name" value="Nucleotide_cyclase"/>
</dbReference>
<proteinExistence type="predicted"/>
<evidence type="ECO:0000313" key="5">
    <source>
        <dbReference type="EMBL" id="AZQ11219.1"/>
    </source>
</evidence>
<evidence type="ECO:0000313" key="6">
    <source>
        <dbReference type="Proteomes" id="UP000278437"/>
    </source>
</evidence>
<gene>
    <name evidence="5" type="primary">pleD_4</name>
    <name evidence="5" type="ORF">STH12_02132</name>
</gene>
<dbReference type="Gene3D" id="3.30.70.270">
    <property type="match status" value="1"/>
</dbReference>
<dbReference type="EC" id="2.7.7.65" evidence="1"/>
<name>A0ABM7DC59_9GAMM</name>
<feature type="transmembrane region" description="Helical" evidence="3">
    <location>
        <begin position="102"/>
        <end position="119"/>
    </location>
</feature>
<comment type="catalytic activity">
    <reaction evidence="2">
        <text>2 GTP = 3',3'-c-di-GMP + 2 diphosphate</text>
        <dbReference type="Rhea" id="RHEA:24898"/>
        <dbReference type="ChEBI" id="CHEBI:33019"/>
        <dbReference type="ChEBI" id="CHEBI:37565"/>
        <dbReference type="ChEBI" id="CHEBI:58805"/>
        <dbReference type="EC" id="2.7.7.65"/>
    </reaction>
</comment>
<feature type="transmembrane region" description="Helical" evidence="3">
    <location>
        <begin position="67"/>
        <end position="87"/>
    </location>
</feature>
<sequence>MPPKSSATSLLPPVITLLGIVLAGLLLYREEAQDTPQYAEFIMETIPVIFWLVLMFQARLTSHLGRLYLLLLCGTALSYLGALLDWLDEVLSIAPFHPVEDVMQSAGLLLSGFGLLKLLKHQHQQNQLLQKLAGTDPLTGALNRRALVQPAGTGNSVFVLMDVDHFKQINDTLGHAAGDFVLVELAKLISSQIRQSDQFFRWGGEEFLLELRDTELKEASLRIEALRALIEASHFNFAGQSIRVTISAGLCAVSPVQGGLEKAIKAADEALYRAKEAGRNQVLCA</sequence>
<evidence type="ECO:0000256" key="1">
    <source>
        <dbReference type="ARBA" id="ARBA00012528"/>
    </source>
</evidence>
<dbReference type="InterPro" id="IPR000160">
    <property type="entry name" value="GGDEF_dom"/>
</dbReference>
<feature type="transmembrane region" description="Helical" evidence="3">
    <location>
        <begin position="41"/>
        <end position="60"/>
    </location>
</feature>
<evidence type="ECO:0000256" key="3">
    <source>
        <dbReference type="SAM" id="Phobius"/>
    </source>
</evidence>
<keyword evidence="3" id="KW-1133">Transmembrane helix</keyword>
<dbReference type="CDD" id="cd01949">
    <property type="entry name" value="GGDEF"/>
    <property type="match status" value="1"/>
</dbReference>
<dbReference type="SUPFAM" id="SSF55073">
    <property type="entry name" value="Nucleotide cyclase"/>
    <property type="match status" value="1"/>
</dbReference>
<dbReference type="RefSeq" id="WP_126167520.1">
    <property type="nucleotide sequence ID" value="NZ_CP020373.1"/>
</dbReference>
<dbReference type="InterPro" id="IPR043128">
    <property type="entry name" value="Rev_trsase/Diguanyl_cyclase"/>
</dbReference>
<evidence type="ECO:0000256" key="2">
    <source>
        <dbReference type="ARBA" id="ARBA00034247"/>
    </source>
</evidence>
<dbReference type="PROSITE" id="PS50887">
    <property type="entry name" value="GGDEF"/>
    <property type="match status" value="1"/>
</dbReference>
<organism evidence="5 6">
    <name type="scientific">Shewanella khirikhana</name>
    <dbReference type="NCBI Taxonomy" id="1965282"/>
    <lineage>
        <taxon>Bacteria</taxon>
        <taxon>Pseudomonadati</taxon>
        <taxon>Pseudomonadota</taxon>
        <taxon>Gammaproteobacteria</taxon>
        <taxon>Alteromonadales</taxon>
        <taxon>Shewanellaceae</taxon>
        <taxon>Shewanella</taxon>
    </lineage>
</organism>
<dbReference type="PANTHER" id="PTHR45138">
    <property type="entry name" value="REGULATORY COMPONENTS OF SENSORY TRANSDUCTION SYSTEM"/>
    <property type="match status" value="1"/>
</dbReference>
<dbReference type="NCBIfam" id="TIGR00254">
    <property type="entry name" value="GGDEF"/>
    <property type="match status" value="1"/>
</dbReference>
<dbReference type="EMBL" id="CP020373">
    <property type="protein sequence ID" value="AZQ11219.1"/>
    <property type="molecule type" value="Genomic_DNA"/>
</dbReference>